<dbReference type="AlphaFoldDB" id="A0AA49GPI0"/>
<reference evidence="2" key="2">
    <citation type="journal article" date="2024" name="Antonie Van Leeuwenhoek">
        <title>Roseihalotalea indica gen. nov., sp. nov., a halophilic Bacteroidetes from mesopelagic Southwest Indian Ocean with higher carbohydrate metabolic potential.</title>
        <authorList>
            <person name="Chen B."/>
            <person name="Zhang M."/>
            <person name="Lin D."/>
            <person name="Ye J."/>
            <person name="Tang K."/>
        </authorList>
    </citation>
    <scope>NUCLEOTIDE SEQUENCE</scope>
    <source>
        <strain evidence="2">TK19036</strain>
    </source>
</reference>
<evidence type="ECO:0000256" key="1">
    <source>
        <dbReference type="SAM" id="Phobius"/>
    </source>
</evidence>
<sequence>MTKTKNIDEQVEDSRIIKVFLDDEKKPFAEFRPPVKFVLDTTKIPDGKHRLKIVAKSSSNVEGIKEIPFEVRNGPEIAVVGLKPGEIVDDQVAITLNAYGSERKDEFVVTGSETPKGIPAWVWALVIAFIGFALFYFIMYSTPEFYESFF</sequence>
<keyword evidence="1" id="KW-1133">Transmembrane helix</keyword>
<keyword evidence="1" id="KW-0472">Membrane</keyword>
<protein>
    <submittedName>
        <fullName evidence="2">Cytochrome C</fullName>
    </submittedName>
</protein>
<evidence type="ECO:0000313" key="2">
    <source>
        <dbReference type="EMBL" id="WKN35971.1"/>
    </source>
</evidence>
<organism evidence="2">
    <name type="scientific">Roseihalotalea indica</name>
    <dbReference type="NCBI Taxonomy" id="2867963"/>
    <lineage>
        <taxon>Bacteria</taxon>
        <taxon>Pseudomonadati</taxon>
        <taxon>Bacteroidota</taxon>
        <taxon>Cytophagia</taxon>
        <taxon>Cytophagales</taxon>
        <taxon>Catalimonadaceae</taxon>
        <taxon>Roseihalotalea</taxon>
    </lineage>
</organism>
<feature type="transmembrane region" description="Helical" evidence="1">
    <location>
        <begin position="120"/>
        <end position="140"/>
    </location>
</feature>
<reference evidence="2" key="1">
    <citation type="journal article" date="2023" name="Comput. Struct. Biotechnol. J.">
        <title>Discovery of a novel marine Bacteroidetes with a rich repertoire of carbohydrate-active enzymes.</title>
        <authorList>
            <person name="Chen B."/>
            <person name="Liu G."/>
            <person name="Chen Q."/>
            <person name="Wang H."/>
            <person name="Liu L."/>
            <person name="Tang K."/>
        </authorList>
    </citation>
    <scope>NUCLEOTIDE SEQUENCE</scope>
    <source>
        <strain evidence="2">TK19036</strain>
    </source>
</reference>
<accession>A0AA49GPI0</accession>
<name>A0AA49GPI0_9BACT</name>
<gene>
    <name evidence="2" type="ORF">K4G66_26760</name>
</gene>
<keyword evidence="1" id="KW-0812">Transmembrane</keyword>
<dbReference type="EMBL" id="CP120682">
    <property type="protein sequence ID" value="WKN35971.1"/>
    <property type="molecule type" value="Genomic_DNA"/>
</dbReference>
<proteinExistence type="predicted"/>